<organism evidence="3 4">
    <name type="scientific">Dendryphion nanum</name>
    <dbReference type="NCBI Taxonomy" id="256645"/>
    <lineage>
        <taxon>Eukaryota</taxon>
        <taxon>Fungi</taxon>
        <taxon>Dikarya</taxon>
        <taxon>Ascomycota</taxon>
        <taxon>Pezizomycotina</taxon>
        <taxon>Dothideomycetes</taxon>
        <taxon>Pleosporomycetidae</taxon>
        <taxon>Pleosporales</taxon>
        <taxon>Torulaceae</taxon>
        <taxon>Dendryphion</taxon>
    </lineage>
</organism>
<evidence type="ECO:0000256" key="2">
    <source>
        <dbReference type="SAM" id="MobiDB-lite"/>
    </source>
</evidence>
<dbReference type="OrthoDB" id="3800963at2759"/>
<feature type="compositionally biased region" description="Basic and acidic residues" evidence="2">
    <location>
        <begin position="424"/>
        <end position="440"/>
    </location>
</feature>
<keyword evidence="1" id="KW-0175">Coiled coil</keyword>
<feature type="compositionally biased region" description="Acidic residues" evidence="2">
    <location>
        <begin position="382"/>
        <end position="393"/>
    </location>
</feature>
<keyword evidence="4" id="KW-1185">Reference proteome</keyword>
<evidence type="ECO:0000313" key="3">
    <source>
        <dbReference type="EMBL" id="KAH7121283.1"/>
    </source>
</evidence>
<feature type="compositionally biased region" description="Basic and acidic residues" evidence="2">
    <location>
        <begin position="358"/>
        <end position="370"/>
    </location>
</feature>
<gene>
    <name evidence="3" type="ORF">B0J11DRAFT_62613</name>
</gene>
<comment type="caution">
    <text evidence="3">The sequence shown here is derived from an EMBL/GenBank/DDBJ whole genome shotgun (WGS) entry which is preliminary data.</text>
</comment>
<evidence type="ECO:0000256" key="1">
    <source>
        <dbReference type="SAM" id="Coils"/>
    </source>
</evidence>
<sequence length="456" mass="52398">MGNSKSPKCPIRRIIGERITKRSKQEVKEYLIQWDPEWTTLSTYKLTSKNAHILEWQRCKAHKNRDGNPDKVFEYKDEILLRDRVGSENDHMKKQRVMMDTVIEMVKKTMGVWFQHNRKGNAIQHTDEEETVIRNKWMDMLGIDTWAFSNGAQCDRAQSLYDQKYHHSPNIHASDILQDAVDEMRDMLVEGKNPLCEKMTYDTIRVAFTGQIDDRIKGPADITKCRFRTVQSHLRPLFSPLWSNLNAADLSIENLDDAMKNAKDTKVQLQSLILGAPYLLRNYWIMWLARLFFSSQKLKEVLVGGGTRIGRGWGDYSRDVMAAVYGREGGDTRAPHDVQETYMCLRDTCHILAGEGRVGSEDDKGDRGVEEEVDTDAVVYEGEGEGDQGEEEGKENRDGEEGSGEWEDVDTDMGNEQFVEEGGEEKTGNKSREQNKGEKTRKQKKGKKRNDRTEDE</sequence>
<feature type="region of interest" description="Disordered" evidence="2">
    <location>
        <begin position="356"/>
        <end position="456"/>
    </location>
</feature>
<protein>
    <submittedName>
        <fullName evidence="3">Uncharacterized protein</fullName>
    </submittedName>
</protein>
<feature type="compositionally biased region" description="Acidic residues" evidence="2">
    <location>
        <begin position="401"/>
        <end position="423"/>
    </location>
</feature>
<accession>A0A9P9DLE2</accession>
<dbReference type="EMBL" id="JAGMWT010000010">
    <property type="protein sequence ID" value="KAH7121283.1"/>
    <property type="molecule type" value="Genomic_DNA"/>
</dbReference>
<reference evidence="3" key="1">
    <citation type="journal article" date="2021" name="Nat. Commun.">
        <title>Genetic determinants of endophytism in the Arabidopsis root mycobiome.</title>
        <authorList>
            <person name="Mesny F."/>
            <person name="Miyauchi S."/>
            <person name="Thiergart T."/>
            <person name="Pickel B."/>
            <person name="Atanasova L."/>
            <person name="Karlsson M."/>
            <person name="Huettel B."/>
            <person name="Barry K.W."/>
            <person name="Haridas S."/>
            <person name="Chen C."/>
            <person name="Bauer D."/>
            <person name="Andreopoulos W."/>
            <person name="Pangilinan J."/>
            <person name="LaButti K."/>
            <person name="Riley R."/>
            <person name="Lipzen A."/>
            <person name="Clum A."/>
            <person name="Drula E."/>
            <person name="Henrissat B."/>
            <person name="Kohler A."/>
            <person name="Grigoriev I.V."/>
            <person name="Martin F.M."/>
            <person name="Hacquard S."/>
        </authorList>
    </citation>
    <scope>NUCLEOTIDE SEQUENCE</scope>
    <source>
        <strain evidence="3">MPI-CAGE-CH-0243</strain>
    </source>
</reference>
<evidence type="ECO:0000313" key="4">
    <source>
        <dbReference type="Proteomes" id="UP000700596"/>
    </source>
</evidence>
<dbReference type="Proteomes" id="UP000700596">
    <property type="component" value="Unassembled WGS sequence"/>
</dbReference>
<name>A0A9P9DLE2_9PLEO</name>
<feature type="coiled-coil region" evidence="1">
    <location>
        <begin position="245"/>
        <end position="272"/>
    </location>
</feature>
<feature type="compositionally biased region" description="Basic residues" evidence="2">
    <location>
        <begin position="441"/>
        <end position="450"/>
    </location>
</feature>
<proteinExistence type="predicted"/>
<dbReference type="AlphaFoldDB" id="A0A9P9DLE2"/>